<dbReference type="AlphaFoldDB" id="A0A5D4SZL0"/>
<protein>
    <submittedName>
        <fullName evidence="2">Uncharacterized protein</fullName>
    </submittedName>
</protein>
<dbReference type="RefSeq" id="WP_222928243.1">
    <property type="nucleotide sequence ID" value="NZ_VTET01000013.1"/>
</dbReference>
<evidence type="ECO:0000256" key="1">
    <source>
        <dbReference type="SAM" id="Coils"/>
    </source>
</evidence>
<organism evidence="2 3">
    <name type="scientific">Sutcliffiella horikoshii</name>
    <dbReference type="NCBI Taxonomy" id="79883"/>
    <lineage>
        <taxon>Bacteria</taxon>
        <taxon>Bacillati</taxon>
        <taxon>Bacillota</taxon>
        <taxon>Bacilli</taxon>
        <taxon>Bacillales</taxon>
        <taxon>Bacillaceae</taxon>
        <taxon>Sutcliffiella</taxon>
    </lineage>
</organism>
<dbReference type="EMBL" id="VTET01000013">
    <property type="protein sequence ID" value="TYS67276.1"/>
    <property type="molecule type" value="Genomic_DNA"/>
</dbReference>
<comment type="caution">
    <text evidence="2">The sequence shown here is derived from an EMBL/GenBank/DDBJ whole genome shotgun (WGS) entry which is preliminary data.</text>
</comment>
<feature type="coiled-coil region" evidence="1">
    <location>
        <begin position="164"/>
        <end position="191"/>
    </location>
</feature>
<sequence>MVPVKKIVGLGMRGDNQYSWWDHFTRRKGNLNRLPELISKLKLNGLDKFITSFTEEQYSKEIRMEYYPEMDIYFANSGQHRTTMAKVVDAPSILAEVYSMKLNTEKHMEFEAKKEIIEKIEKILKELKFHQKNNQIFWNEELIFSCRFTSAFLDQNRLQNTQSLEELLGTLEGFKEEVAKVEQHQNKLLRNPFYRLKVNFQKRIGIYQQVSPYEKKVIGLKKSGWNC</sequence>
<gene>
    <name evidence="2" type="ORF">FZC75_19560</name>
</gene>
<evidence type="ECO:0000313" key="2">
    <source>
        <dbReference type="EMBL" id="TYS67276.1"/>
    </source>
</evidence>
<name>A0A5D4SZL0_9BACI</name>
<dbReference type="Proteomes" id="UP000324517">
    <property type="component" value="Unassembled WGS sequence"/>
</dbReference>
<proteinExistence type="predicted"/>
<accession>A0A5D4SZL0</accession>
<evidence type="ECO:0000313" key="3">
    <source>
        <dbReference type="Proteomes" id="UP000324517"/>
    </source>
</evidence>
<reference evidence="2 3" key="1">
    <citation type="submission" date="2019-08" db="EMBL/GenBank/DDBJ databases">
        <title>Bacillus genomes from the desert of Cuatro Cienegas, Coahuila.</title>
        <authorList>
            <person name="Olmedo-Alvarez G."/>
        </authorList>
    </citation>
    <scope>NUCLEOTIDE SEQUENCE [LARGE SCALE GENOMIC DNA]</scope>
    <source>
        <strain evidence="2 3">CH98b_3T</strain>
    </source>
</reference>
<keyword evidence="1" id="KW-0175">Coiled coil</keyword>